<keyword evidence="10" id="KW-1185">Reference proteome</keyword>
<dbReference type="InterPro" id="IPR049326">
    <property type="entry name" value="Rhodopsin_dom_fungi"/>
</dbReference>
<keyword evidence="2 7" id="KW-0812">Transmembrane</keyword>
<comment type="subcellular location">
    <subcellularLocation>
        <location evidence="1">Membrane</location>
        <topology evidence="1">Multi-pass membrane protein</topology>
    </subcellularLocation>
</comment>
<feature type="transmembrane region" description="Helical" evidence="7">
    <location>
        <begin position="67"/>
        <end position="85"/>
    </location>
</feature>
<feature type="domain" description="Rhodopsin" evidence="8">
    <location>
        <begin position="52"/>
        <end position="288"/>
    </location>
</feature>
<dbReference type="InterPro" id="IPR052337">
    <property type="entry name" value="SAT4-like"/>
</dbReference>
<reference evidence="9" key="1">
    <citation type="journal article" date="2020" name="Stud. Mycol.">
        <title>101 Dothideomycetes genomes: a test case for predicting lifestyles and emergence of pathogens.</title>
        <authorList>
            <person name="Haridas S."/>
            <person name="Albert R."/>
            <person name="Binder M."/>
            <person name="Bloem J."/>
            <person name="Labutti K."/>
            <person name="Salamov A."/>
            <person name="Andreopoulos B."/>
            <person name="Baker S."/>
            <person name="Barry K."/>
            <person name="Bills G."/>
            <person name="Bluhm B."/>
            <person name="Cannon C."/>
            <person name="Castanera R."/>
            <person name="Culley D."/>
            <person name="Daum C."/>
            <person name="Ezra D."/>
            <person name="Gonzalez J."/>
            <person name="Henrissat B."/>
            <person name="Kuo A."/>
            <person name="Liang C."/>
            <person name="Lipzen A."/>
            <person name="Lutzoni F."/>
            <person name="Magnuson J."/>
            <person name="Mondo S."/>
            <person name="Nolan M."/>
            <person name="Ohm R."/>
            <person name="Pangilinan J."/>
            <person name="Park H.-J."/>
            <person name="Ramirez L."/>
            <person name="Alfaro M."/>
            <person name="Sun H."/>
            <person name="Tritt A."/>
            <person name="Yoshinaga Y."/>
            <person name="Zwiers L.-H."/>
            <person name="Turgeon B."/>
            <person name="Goodwin S."/>
            <person name="Spatafora J."/>
            <person name="Crous P."/>
            <person name="Grigoriev I."/>
        </authorList>
    </citation>
    <scope>NUCLEOTIDE SEQUENCE</scope>
    <source>
        <strain evidence="9">ATCC 74209</strain>
    </source>
</reference>
<dbReference type="Proteomes" id="UP000799536">
    <property type="component" value="Unassembled WGS sequence"/>
</dbReference>
<evidence type="ECO:0000256" key="1">
    <source>
        <dbReference type="ARBA" id="ARBA00004141"/>
    </source>
</evidence>
<dbReference type="PANTHER" id="PTHR33048">
    <property type="entry name" value="PTH11-LIKE INTEGRAL MEMBRANE PROTEIN (AFU_ORTHOLOGUE AFUA_5G11245)"/>
    <property type="match status" value="1"/>
</dbReference>
<evidence type="ECO:0000259" key="8">
    <source>
        <dbReference type="Pfam" id="PF20684"/>
    </source>
</evidence>
<dbReference type="PANTHER" id="PTHR33048:SF158">
    <property type="entry name" value="MEMBRANE PROTEIN PTH11-LIKE, PUTATIVE-RELATED"/>
    <property type="match status" value="1"/>
</dbReference>
<feature type="compositionally biased region" description="Polar residues" evidence="6">
    <location>
        <begin position="367"/>
        <end position="376"/>
    </location>
</feature>
<accession>A0A9P4MMS2</accession>
<comment type="caution">
    <text evidence="9">The sequence shown here is derived from an EMBL/GenBank/DDBJ whole genome shotgun (WGS) entry which is preliminary data.</text>
</comment>
<evidence type="ECO:0000256" key="7">
    <source>
        <dbReference type="SAM" id="Phobius"/>
    </source>
</evidence>
<evidence type="ECO:0000256" key="5">
    <source>
        <dbReference type="ARBA" id="ARBA00038359"/>
    </source>
</evidence>
<protein>
    <recommendedName>
        <fullName evidence="8">Rhodopsin domain-containing protein</fullName>
    </recommendedName>
</protein>
<comment type="similarity">
    <text evidence="5">Belongs to the SAT4 family.</text>
</comment>
<feature type="transmembrane region" description="Helical" evidence="7">
    <location>
        <begin position="228"/>
        <end position="250"/>
    </location>
</feature>
<evidence type="ECO:0000256" key="4">
    <source>
        <dbReference type="ARBA" id="ARBA00023136"/>
    </source>
</evidence>
<evidence type="ECO:0000256" key="6">
    <source>
        <dbReference type="SAM" id="MobiDB-lite"/>
    </source>
</evidence>
<dbReference type="GO" id="GO:0016020">
    <property type="term" value="C:membrane"/>
    <property type="evidence" value="ECO:0007669"/>
    <property type="project" value="UniProtKB-SubCell"/>
</dbReference>
<keyword evidence="4 7" id="KW-0472">Membrane</keyword>
<organism evidence="9 10">
    <name type="scientific">Delitschia confertaspora ATCC 74209</name>
    <dbReference type="NCBI Taxonomy" id="1513339"/>
    <lineage>
        <taxon>Eukaryota</taxon>
        <taxon>Fungi</taxon>
        <taxon>Dikarya</taxon>
        <taxon>Ascomycota</taxon>
        <taxon>Pezizomycotina</taxon>
        <taxon>Dothideomycetes</taxon>
        <taxon>Pleosporomycetidae</taxon>
        <taxon>Pleosporales</taxon>
        <taxon>Delitschiaceae</taxon>
        <taxon>Delitschia</taxon>
    </lineage>
</organism>
<feature type="transmembrane region" description="Helical" evidence="7">
    <location>
        <begin position="265"/>
        <end position="290"/>
    </location>
</feature>
<evidence type="ECO:0000313" key="10">
    <source>
        <dbReference type="Proteomes" id="UP000799536"/>
    </source>
</evidence>
<feature type="transmembrane region" description="Helical" evidence="7">
    <location>
        <begin position="109"/>
        <end position="133"/>
    </location>
</feature>
<dbReference type="AlphaFoldDB" id="A0A9P4MMS2"/>
<feature type="transmembrane region" description="Helical" evidence="7">
    <location>
        <begin position="33"/>
        <end position="55"/>
    </location>
</feature>
<feature type="region of interest" description="Disordered" evidence="6">
    <location>
        <begin position="355"/>
        <end position="376"/>
    </location>
</feature>
<evidence type="ECO:0000313" key="9">
    <source>
        <dbReference type="EMBL" id="KAF2196237.1"/>
    </source>
</evidence>
<gene>
    <name evidence="9" type="ORF">GQ43DRAFT_445305</name>
</gene>
<dbReference type="OrthoDB" id="3741040at2759"/>
<evidence type="ECO:0000256" key="2">
    <source>
        <dbReference type="ARBA" id="ARBA00022692"/>
    </source>
</evidence>
<evidence type="ECO:0000256" key="3">
    <source>
        <dbReference type="ARBA" id="ARBA00022989"/>
    </source>
</evidence>
<dbReference type="EMBL" id="ML994438">
    <property type="protein sequence ID" value="KAF2196237.1"/>
    <property type="molecule type" value="Genomic_DNA"/>
</dbReference>
<feature type="transmembrane region" description="Helical" evidence="7">
    <location>
        <begin position="197"/>
        <end position="216"/>
    </location>
</feature>
<dbReference type="Pfam" id="PF20684">
    <property type="entry name" value="Fung_rhodopsin"/>
    <property type="match status" value="1"/>
</dbReference>
<keyword evidence="3 7" id="KW-1133">Transmembrane helix</keyword>
<proteinExistence type="inferred from homology"/>
<sequence length="376" mass="41603">MNYSNYDLSKIPAAAAPHGQTSNLVNPQTGQDAMIAISVVLMFFITVLSFGRLWHNAHVSASFGADDYIAAVAWVFAIVFHALILQQSKSFRHLWDIPASWFDSPRSKWSFALSMILGPATLFPKVAILLLYLRLFSGASRTFKILIYCTIGWCVAQYTVNIFNDIALCVPRKGENWASSTSYARCFRQMTWAVMQGVLNVFTDVWLLVLPLPTIFQLRLSVGRKMWLVGLFTTAILGVAASILGCIYRWKVKNSMDTTWMQNIMYLAVVSEIDAAIVCSCMPAFASWILHLVGKRPGPKGYQYGSSGSHQYGAGAIGSNKKKFDNTIKKSTFISTTNGTVDGDFVQLVDRDGGRSVNSVDRGRKQLSGNGNEDIV</sequence>
<name>A0A9P4MMS2_9PLEO</name>